<dbReference type="Proteomes" id="UP000028545">
    <property type="component" value="Unassembled WGS sequence"/>
</dbReference>
<keyword evidence="2 5" id="KW-0812">Transmembrane</keyword>
<evidence type="ECO:0000313" key="7">
    <source>
        <dbReference type="Proteomes" id="UP000028545"/>
    </source>
</evidence>
<dbReference type="GeneID" id="27721460"/>
<feature type="transmembrane region" description="Helical" evidence="5">
    <location>
        <begin position="53"/>
        <end position="77"/>
    </location>
</feature>
<dbReference type="OMA" id="LANEWPM"/>
<name>A0A084GCD7_PSEDA</name>
<evidence type="ECO:0000256" key="4">
    <source>
        <dbReference type="ARBA" id="ARBA00023136"/>
    </source>
</evidence>
<organism evidence="6 7">
    <name type="scientific">Pseudallescheria apiosperma</name>
    <name type="common">Scedosporium apiospermum</name>
    <dbReference type="NCBI Taxonomy" id="563466"/>
    <lineage>
        <taxon>Eukaryota</taxon>
        <taxon>Fungi</taxon>
        <taxon>Dikarya</taxon>
        <taxon>Ascomycota</taxon>
        <taxon>Pezizomycotina</taxon>
        <taxon>Sordariomycetes</taxon>
        <taxon>Hypocreomycetidae</taxon>
        <taxon>Microascales</taxon>
        <taxon>Microascaceae</taxon>
        <taxon>Scedosporium</taxon>
    </lineage>
</organism>
<dbReference type="Pfam" id="PF04479">
    <property type="entry name" value="RTA1"/>
    <property type="match status" value="1"/>
</dbReference>
<comment type="caution">
    <text evidence="6">The sequence shown here is derived from an EMBL/GenBank/DDBJ whole genome shotgun (WGS) entry which is preliminary data.</text>
</comment>
<dbReference type="InterPro" id="IPR007568">
    <property type="entry name" value="RTA1"/>
</dbReference>
<dbReference type="OrthoDB" id="3358017at2759"/>
<dbReference type="VEuPathDB" id="FungiDB:SAPIO_CDS2388"/>
<accession>A0A084GCD7</accession>
<evidence type="ECO:0000256" key="2">
    <source>
        <dbReference type="ARBA" id="ARBA00022692"/>
    </source>
</evidence>
<reference evidence="6 7" key="1">
    <citation type="journal article" date="2014" name="Genome Announc.">
        <title>Draft genome sequence of the pathogenic fungus Scedosporium apiospermum.</title>
        <authorList>
            <person name="Vandeputte P."/>
            <person name="Ghamrawi S."/>
            <person name="Rechenmann M."/>
            <person name="Iltis A."/>
            <person name="Giraud S."/>
            <person name="Fleury M."/>
            <person name="Thornton C."/>
            <person name="Delhaes L."/>
            <person name="Meyer W."/>
            <person name="Papon N."/>
            <person name="Bouchara J.P."/>
        </authorList>
    </citation>
    <scope>NUCLEOTIDE SEQUENCE [LARGE SCALE GENOMIC DNA]</scope>
    <source>
        <strain evidence="6 7">IHEM 14462</strain>
    </source>
</reference>
<evidence type="ECO:0000313" key="6">
    <source>
        <dbReference type="EMBL" id="KEZ44999.1"/>
    </source>
</evidence>
<evidence type="ECO:0000256" key="1">
    <source>
        <dbReference type="ARBA" id="ARBA00004141"/>
    </source>
</evidence>
<evidence type="ECO:0000256" key="5">
    <source>
        <dbReference type="SAM" id="Phobius"/>
    </source>
</evidence>
<keyword evidence="3 5" id="KW-1133">Transmembrane helix</keyword>
<protein>
    <submittedName>
        <fullName evidence="6">Uncharacterized protein</fullName>
    </submittedName>
</protein>
<dbReference type="HOGENOM" id="CLU_033465_3_1_1"/>
<dbReference type="AlphaFoldDB" id="A0A084GCD7"/>
<keyword evidence="4 5" id="KW-0472">Membrane</keyword>
<dbReference type="GO" id="GO:0016020">
    <property type="term" value="C:membrane"/>
    <property type="evidence" value="ECO:0007669"/>
    <property type="project" value="UniProtKB-SubCell"/>
</dbReference>
<sequence>MTVELKPINGTDFYLWKYLPSLPAAIASALLFTFVTVPLCWRIKKGHGRSLFFCIPFAIGGAFQVIGFGTRIISYFYTNEIAPNVIQSIFILLAPVFYAASIYTVLGRLIRSIHGDRFSIVRPTRMTKIFVLGDFVALNVQGNAAGLTAKDNLRKIGEGIVIAGLFIQIFLFGFFIIAAAVFHRRYRRHLSKTSEPSLDVPWRQGLRMIYACSALIMFRSVFRVVEYIMGVDGYLLSNEWPMYAFDTIPMWIVQVIFLLWFPDKFHVPPVDDGEVVLLGRIRERYKGLLSRSA</sequence>
<keyword evidence="7" id="KW-1185">Reference proteome</keyword>
<dbReference type="RefSeq" id="XP_016644798.1">
    <property type="nucleotide sequence ID" value="XM_016785422.1"/>
</dbReference>
<evidence type="ECO:0000256" key="3">
    <source>
        <dbReference type="ARBA" id="ARBA00022989"/>
    </source>
</evidence>
<comment type="subcellular location">
    <subcellularLocation>
        <location evidence="1">Membrane</location>
        <topology evidence="1">Multi-pass membrane protein</topology>
    </subcellularLocation>
</comment>
<feature type="transmembrane region" description="Helical" evidence="5">
    <location>
        <begin position="129"/>
        <end position="148"/>
    </location>
</feature>
<dbReference type="PANTHER" id="PTHR31465">
    <property type="entry name" value="PROTEIN RTA1-RELATED"/>
    <property type="match status" value="1"/>
</dbReference>
<dbReference type="PANTHER" id="PTHR31465:SF27">
    <property type="entry name" value="DOMAIN PROTEIN, PUTATIVE (AFU_ORTHOLOGUE AFUA_3G01030)-RELATED"/>
    <property type="match status" value="1"/>
</dbReference>
<feature type="transmembrane region" description="Helical" evidence="5">
    <location>
        <begin position="89"/>
        <end position="109"/>
    </location>
</feature>
<dbReference type="EMBL" id="JOWA01000086">
    <property type="protein sequence ID" value="KEZ44999.1"/>
    <property type="molecule type" value="Genomic_DNA"/>
</dbReference>
<dbReference type="KEGG" id="sapo:SAPIO_CDS2388"/>
<proteinExistence type="predicted"/>
<feature type="transmembrane region" description="Helical" evidence="5">
    <location>
        <begin position="160"/>
        <end position="183"/>
    </location>
</feature>
<feature type="transmembrane region" description="Helical" evidence="5">
    <location>
        <begin position="20"/>
        <end position="41"/>
    </location>
</feature>
<gene>
    <name evidence="6" type="ORF">SAPIO_CDS2388</name>
</gene>